<name>A0A9Q1BDA1_HOLLE</name>
<evidence type="ECO:0000256" key="8">
    <source>
        <dbReference type="SAM" id="MobiDB-lite"/>
    </source>
</evidence>
<organism evidence="11 12">
    <name type="scientific">Holothuria leucospilota</name>
    <name type="common">Black long sea cucumber</name>
    <name type="synonym">Mertensiothuria leucospilota</name>
    <dbReference type="NCBI Taxonomy" id="206669"/>
    <lineage>
        <taxon>Eukaryota</taxon>
        <taxon>Metazoa</taxon>
        <taxon>Echinodermata</taxon>
        <taxon>Eleutherozoa</taxon>
        <taxon>Echinozoa</taxon>
        <taxon>Holothuroidea</taxon>
        <taxon>Aspidochirotacea</taxon>
        <taxon>Aspidochirotida</taxon>
        <taxon>Holothuriidae</taxon>
        <taxon>Holothuria</taxon>
    </lineage>
</organism>
<keyword evidence="7" id="KW-0325">Glycoprotein</keyword>
<keyword evidence="5 9" id="KW-1133">Transmembrane helix</keyword>
<dbReference type="InterPro" id="IPR013783">
    <property type="entry name" value="Ig-like_fold"/>
</dbReference>
<dbReference type="InterPro" id="IPR013980">
    <property type="entry name" value="MANSC_dom"/>
</dbReference>
<feature type="domain" description="PKD/Chitinase" evidence="10">
    <location>
        <begin position="702"/>
        <end position="793"/>
    </location>
</feature>
<feature type="region of interest" description="Disordered" evidence="8">
    <location>
        <begin position="1025"/>
        <end position="1055"/>
    </location>
</feature>
<evidence type="ECO:0000256" key="7">
    <source>
        <dbReference type="ARBA" id="ARBA00023180"/>
    </source>
</evidence>
<evidence type="ECO:0000256" key="6">
    <source>
        <dbReference type="ARBA" id="ARBA00023136"/>
    </source>
</evidence>
<feature type="compositionally biased region" description="Basic and acidic residues" evidence="8">
    <location>
        <begin position="222"/>
        <end position="231"/>
    </location>
</feature>
<feature type="compositionally biased region" description="Polar residues" evidence="8">
    <location>
        <begin position="253"/>
        <end position="266"/>
    </location>
</feature>
<evidence type="ECO:0000313" key="11">
    <source>
        <dbReference type="EMBL" id="KAJ8020974.1"/>
    </source>
</evidence>
<keyword evidence="3 9" id="KW-0812">Transmembrane</keyword>
<feature type="region of interest" description="Disordered" evidence="8">
    <location>
        <begin position="599"/>
        <end position="631"/>
    </location>
</feature>
<dbReference type="Pfam" id="PF22352">
    <property type="entry name" value="K319L-like_PKD"/>
    <property type="match status" value="5"/>
</dbReference>
<dbReference type="GO" id="GO:0005886">
    <property type="term" value="C:plasma membrane"/>
    <property type="evidence" value="ECO:0007669"/>
    <property type="project" value="UniProtKB-SubCell"/>
</dbReference>
<accession>A0A9Q1BDA1</accession>
<feature type="compositionally biased region" description="Polar residues" evidence="8">
    <location>
        <begin position="137"/>
        <end position="153"/>
    </location>
</feature>
<dbReference type="EMBL" id="JAIZAY010000022">
    <property type="protein sequence ID" value="KAJ8020974.1"/>
    <property type="molecule type" value="Genomic_DNA"/>
</dbReference>
<feature type="domain" description="PKD/Chitinase" evidence="10">
    <location>
        <begin position="607"/>
        <end position="696"/>
    </location>
</feature>
<feature type="compositionally biased region" description="Basic and acidic residues" evidence="8">
    <location>
        <begin position="599"/>
        <end position="617"/>
    </location>
</feature>
<feature type="domain" description="PKD/Chitinase" evidence="10">
    <location>
        <begin position="518"/>
        <end position="601"/>
    </location>
</feature>
<keyword evidence="2" id="KW-1003">Cell membrane</keyword>
<feature type="compositionally biased region" description="Polar residues" evidence="8">
    <location>
        <begin position="273"/>
        <end position="284"/>
    </location>
</feature>
<dbReference type="FunFam" id="2.60.40.10:FF:000061">
    <property type="entry name" value="Dyslexia-associated protein KIAA0319 homolog"/>
    <property type="match status" value="3"/>
</dbReference>
<evidence type="ECO:0000256" key="3">
    <source>
        <dbReference type="ARBA" id="ARBA00022692"/>
    </source>
</evidence>
<dbReference type="InterPro" id="IPR029865">
    <property type="entry name" value="KIAA0319-like"/>
</dbReference>
<feature type="transmembrane region" description="Helical" evidence="9">
    <location>
        <begin position="929"/>
        <end position="954"/>
    </location>
</feature>
<reference evidence="11" key="1">
    <citation type="submission" date="2021-10" db="EMBL/GenBank/DDBJ databases">
        <title>Tropical sea cucumber genome reveals ecological adaptation and Cuvierian tubules defense mechanism.</title>
        <authorList>
            <person name="Chen T."/>
        </authorList>
    </citation>
    <scope>NUCLEOTIDE SEQUENCE</scope>
    <source>
        <strain evidence="11">Nanhai2018</strain>
        <tissue evidence="11">Muscle</tissue>
    </source>
</reference>
<dbReference type="Gene3D" id="2.60.40.10">
    <property type="entry name" value="Immunoglobulins"/>
    <property type="match status" value="5"/>
</dbReference>
<evidence type="ECO:0000256" key="2">
    <source>
        <dbReference type="ARBA" id="ARBA00022475"/>
    </source>
</evidence>
<dbReference type="FunFam" id="2.60.40.10:FF:000257">
    <property type="entry name" value="Dyslexia-associated protein KIAA0319-like"/>
    <property type="match status" value="1"/>
</dbReference>
<dbReference type="SMART" id="SM00089">
    <property type="entry name" value="PKD"/>
    <property type="match status" value="4"/>
</dbReference>
<evidence type="ECO:0000256" key="9">
    <source>
        <dbReference type="SAM" id="Phobius"/>
    </source>
</evidence>
<keyword evidence="12" id="KW-1185">Reference proteome</keyword>
<comment type="caution">
    <text evidence="11">The sequence shown here is derived from an EMBL/GenBank/DDBJ whole genome shotgun (WGS) entry which is preliminary data.</text>
</comment>
<evidence type="ECO:0000259" key="10">
    <source>
        <dbReference type="SMART" id="SM00089"/>
    </source>
</evidence>
<dbReference type="InterPro" id="IPR035986">
    <property type="entry name" value="PKD_dom_sf"/>
</dbReference>
<dbReference type="OrthoDB" id="536372at2759"/>
<evidence type="ECO:0000256" key="1">
    <source>
        <dbReference type="ARBA" id="ARBA00004236"/>
    </source>
</evidence>
<comment type="subcellular location">
    <subcellularLocation>
        <location evidence="1">Cell membrane</location>
    </subcellularLocation>
</comment>
<protein>
    <recommendedName>
        <fullName evidence="10">PKD/Chitinase domain-containing protein</fullName>
    </recommendedName>
</protein>
<dbReference type="AlphaFoldDB" id="A0A9Q1BDA1"/>
<sequence>MVLTILNFVGTNENLQVRTHIIHRKVMRRIATTRSLFLLWLLCLWSTEVVGASSVPKCFVNDPQVGLMPDISQTSAFQQRKNVQSLRDCARHCCGVPSCDLALFTKGLCFLTDCSFSTTVCQPQQADEETVIALVARNSTSGSPNDMSIYQKQSRSRHKVQRRAQGFNPNWTPEAKSQRSRRITEHAARTDNVGAHVTPPQSEQTTTNVKVPSTTSPQSQDVAEKTEDNPIEKGGTTLVPSVVHSEVEHPTTKSESQTVAPGSVTTVAPLAGDSSTKSNKTGNSDFPGSVIVPSMHATLSSLPASSVPPSPRFVELTVSAGQNKDLHLPEEDNVDLQAYVIPEDPPNGGTYRYKWEVISSPDDPDGTSVMMPSGSAMHLSKLKAGDYVLKIQVSAPSAEGVGYINVTVHPPPRKNTPPVAIVTPSNNIEMVDTTESILDATPSTDDTDDLKYLWEEIEGPLNSQLATGNDAIFHLQNMKPGFYQIRLTVTDIDGASNSTVVNVTVKEEDDHAPIANAGPDQVIHLPIDSVVLNGNESTDDHEITRWEWSKVKGGLADISGSSEPVLKVSELQEGTYKFQLTVYDRKEQSASNSVFVHVLPEDNHPPHADAGPDKELSLPDDSTTLEGGGSTDDLGIVTYEWTKVKGPEKEITIENGDKAKATVSGLVAGTYTFKLTVTDAQGETNSDTTQVVVKEEVNLDPVARAGKDITIELPNDYVELNGSQSSDDKGIVSYSWSRGANSSASGVVVGDSKHSAILKVSKLVEGKYIFNLTVADAKGRTNSDAVNVIVKKDPLELNLVELVFNEAVSKFQENDKKGLITVLNLLTESEVVIQEITHTTSGRLVVIFYATSRQDKSKVIPGPQVVQSLKDHNTDVQLLSYDTVVCQNPCSNHGSCNTYSRKCSCETFWMENFLRVKLGDGQSNCDWSILYVIIIGFLVTLLVGLTVWFLSCCFRRKRKKSRRKLQYSLLTEDLEGHDTVELLPKANGNVLDKLTDLDSAQGKQNSSIMVSASGEDTDDEVTVYEHRKKRNRSEKKPLNGHIKRSKRYPGRIEKL</sequence>
<keyword evidence="4" id="KW-0677">Repeat</keyword>
<evidence type="ECO:0000256" key="4">
    <source>
        <dbReference type="ARBA" id="ARBA00022737"/>
    </source>
</evidence>
<feature type="region of interest" description="Disordered" evidence="8">
    <location>
        <begin position="136"/>
        <end position="284"/>
    </location>
</feature>
<dbReference type="PANTHER" id="PTHR46182">
    <property type="entry name" value="FI19480P1"/>
    <property type="match status" value="1"/>
</dbReference>
<dbReference type="Pfam" id="PF23597">
    <property type="entry name" value="KIAA0319_N"/>
    <property type="match status" value="1"/>
</dbReference>
<gene>
    <name evidence="11" type="ORF">HOLleu_40718</name>
</gene>
<dbReference type="CDD" id="cd00146">
    <property type="entry name" value="PKD"/>
    <property type="match status" value="2"/>
</dbReference>
<feature type="domain" description="PKD/Chitinase" evidence="10">
    <location>
        <begin position="419"/>
        <end position="508"/>
    </location>
</feature>
<proteinExistence type="predicted"/>
<dbReference type="Proteomes" id="UP001152320">
    <property type="component" value="Chromosome 22"/>
</dbReference>
<dbReference type="PANTHER" id="PTHR46182:SF2">
    <property type="entry name" value="FI19480P1"/>
    <property type="match status" value="1"/>
</dbReference>
<dbReference type="GO" id="GO:0001764">
    <property type="term" value="P:neuron migration"/>
    <property type="evidence" value="ECO:0007669"/>
    <property type="project" value="TreeGrafter"/>
</dbReference>
<dbReference type="GO" id="GO:0031410">
    <property type="term" value="C:cytoplasmic vesicle"/>
    <property type="evidence" value="ECO:0007669"/>
    <property type="project" value="TreeGrafter"/>
</dbReference>
<feature type="compositionally biased region" description="Polar residues" evidence="8">
    <location>
        <begin position="199"/>
        <end position="221"/>
    </location>
</feature>
<keyword evidence="6 9" id="KW-0472">Membrane</keyword>
<evidence type="ECO:0000313" key="12">
    <source>
        <dbReference type="Proteomes" id="UP001152320"/>
    </source>
</evidence>
<dbReference type="SUPFAM" id="SSF49299">
    <property type="entry name" value="PKD domain"/>
    <property type="match status" value="4"/>
</dbReference>
<evidence type="ECO:0000256" key="5">
    <source>
        <dbReference type="ARBA" id="ARBA00022989"/>
    </source>
</evidence>
<dbReference type="InterPro" id="IPR022409">
    <property type="entry name" value="PKD/Chitinase_dom"/>
</dbReference>